<dbReference type="InterPro" id="IPR004681">
    <property type="entry name" value="TRAP_DctM"/>
</dbReference>
<dbReference type="PANTHER" id="PTHR33362:SF5">
    <property type="entry name" value="C4-DICARBOXYLATE TRAP TRANSPORTER LARGE PERMEASE PROTEIN DCTM"/>
    <property type="match status" value="1"/>
</dbReference>
<keyword evidence="6 9" id="KW-1133">Transmembrane helix</keyword>
<dbReference type="PANTHER" id="PTHR33362">
    <property type="entry name" value="SIALIC ACID TRAP TRANSPORTER PERMEASE PROTEIN SIAT-RELATED"/>
    <property type="match status" value="1"/>
</dbReference>
<dbReference type="Pfam" id="PF04290">
    <property type="entry name" value="DctQ"/>
    <property type="match status" value="1"/>
</dbReference>
<protein>
    <submittedName>
        <fullName evidence="12">TRAP transporter large permease subunit</fullName>
    </submittedName>
</protein>
<comment type="function">
    <text evidence="8">Part of the tripartite ATP-independent periplasmic (TRAP) transport system.</text>
</comment>
<feature type="transmembrane region" description="Helical" evidence="9">
    <location>
        <begin position="289"/>
        <end position="311"/>
    </location>
</feature>
<keyword evidence="5 9" id="KW-0812">Transmembrane</keyword>
<feature type="transmembrane region" description="Helical" evidence="9">
    <location>
        <begin position="83"/>
        <end position="103"/>
    </location>
</feature>
<dbReference type="Pfam" id="PF06808">
    <property type="entry name" value="DctM"/>
    <property type="match status" value="1"/>
</dbReference>
<feature type="transmembrane region" description="Helical" evidence="9">
    <location>
        <begin position="204"/>
        <end position="225"/>
    </location>
</feature>
<keyword evidence="3" id="KW-1003">Cell membrane</keyword>
<sequence length="482" mass="50879">MTPQDSDAEIEIDIPQLESGGPPAAEAGDDAFGAIARGIHGILDPVCRYLCYAAAVLTLLMSIAMVVDLVSRLAFSNPLSGMIELQTFMLVFMAFFSIAYTMLKNQHVSVDLVTSMMSARTNSTLQSVFSIWGAFLFGAMGWLSASRSFEAFQREEISDIIRMPYWVLYAVVAAGTLLLALTLVGLLFSHLSGLFQHFRGHAKFWTTLVAIVVLAVAGMFSGLALKAIAPDLSSPAVGILYTVFLMVILLLGFPVGFSMAFAGLTGLTFLIGSDVAFNVTKINTYDSVAVYFFCVIPFFLLMGFLILHAGIGAKLYNAGIKVFGRLPGGLAVGTVAGCGGFAAICGESVASAATMGSVSIPEMKKYDYDDSLATGAVAAGGTLGILIPPSIGFVVYGIITEQSIGKMFMAGIIPGIILTLGFAFATYIQCVINPKLGPRSEKFPAHEIARSIFDIWPVGALFAAVIGGIYSGILTPTEAGGV</sequence>
<keyword evidence="2 8" id="KW-0813">Transport</keyword>
<evidence type="ECO:0000256" key="8">
    <source>
        <dbReference type="RuleBase" id="RU369079"/>
    </source>
</evidence>
<evidence type="ECO:0000259" key="10">
    <source>
        <dbReference type="Pfam" id="PF04290"/>
    </source>
</evidence>
<feature type="transmembrane region" description="Helical" evidence="9">
    <location>
        <begin position="52"/>
        <end position="71"/>
    </location>
</feature>
<evidence type="ECO:0000256" key="6">
    <source>
        <dbReference type="ARBA" id="ARBA00022989"/>
    </source>
</evidence>
<dbReference type="InterPro" id="IPR055348">
    <property type="entry name" value="DctQ"/>
</dbReference>
<evidence type="ECO:0000259" key="11">
    <source>
        <dbReference type="Pfam" id="PF06808"/>
    </source>
</evidence>
<evidence type="ECO:0000256" key="7">
    <source>
        <dbReference type="ARBA" id="ARBA00023136"/>
    </source>
</evidence>
<reference evidence="12" key="1">
    <citation type="submission" date="2019-09" db="EMBL/GenBank/DDBJ databases">
        <title>Characterisation of the sponge microbiome using genome-centric metagenomics.</title>
        <authorList>
            <person name="Engelberts J.P."/>
            <person name="Robbins S.J."/>
            <person name="De Goeij J.M."/>
            <person name="Aranda M."/>
            <person name="Bell S.C."/>
            <person name="Webster N.S."/>
        </authorList>
    </citation>
    <scope>NUCLEOTIDE SEQUENCE</scope>
    <source>
        <strain evidence="12">SB0664_bin_43</strain>
    </source>
</reference>
<feature type="transmembrane region" description="Helical" evidence="9">
    <location>
        <begin position="331"/>
        <end position="360"/>
    </location>
</feature>
<evidence type="ECO:0000256" key="9">
    <source>
        <dbReference type="SAM" id="Phobius"/>
    </source>
</evidence>
<feature type="transmembrane region" description="Helical" evidence="9">
    <location>
        <begin position="259"/>
        <end position="277"/>
    </location>
</feature>
<keyword evidence="7 9" id="KW-0472">Membrane</keyword>
<comment type="caution">
    <text evidence="12">The sequence shown here is derived from an EMBL/GenBank/DDBJ whole genome shotgun (WGS) entry which is preliminary data.</text>
</comment>
<feature type="transmembrane region" description="Helical" evidence="9">
    <location>
        <begin position="372"/>
        <end position="399"/>
    </location>
</feature>
<evidence type="ECO:0000256" key="2">
    <source>
        <dbReference type="ARBA" id="ARBA00022448"/>
    </source>
</evidence>
<comment type="subcellular location">
    <subcellularLocation>
        <location evidence="1 8">Cell inner membrane</location>
        <topology evidence="1 8">Multi-pass membrane protein</topology>
    </subcellularLocation>
</comment>
<accession>A0A6B0Y263</accession>
<gene>
    <name evidence="12" type="ORF">F4Y60_08735</name>
</gene>
<keyword evidence="4 8" id="KW-0997">Cell inner membrane</keyword>
<dbReference type="GO" id="GO:0022857">
    <property type="term" value="F:transmembrane transporter activity"/>
    <property type="evidence" value="ECO:0007669"/>
    <property type="project" value="UniProtKB-UniRule"/>
</dbReference>
<feature type="transmembrane region" description="Helical" evidence="9">
    <location>
        <begin position="166"/>
        <end position="192"/>
    </location>
</feature>
<dbReference type="GO" id="GO:0005886">
    <property type="term" value="C:plasma membrane"/>
    <property type="evidence" value="ECO:0007669"/>
    <property type="project" value="UniProtKB-SubCell"/>
</dbReference>
<name>A0A6B0Y263_9RHOB</name>
<dbReference type="EMBL" id="VXRY01000345">
    <property type="protein sequence ID" value="MXY34157.1"/>
    <property type="molecule type" value="Genomic_DNA"/>
</dbReference>
<feature type="domain" description="TRAP C4-dicarboxylate transport system permease DctM subunit" evidence="11">
    <location>
        <begin position="243"/>
        <end position="482"/>
    </location>
</feature>
<evidence type="ECO:0000256" key="3">
    <source>
        <dbReference type="ARBA" id="ARBA00022475"/>
    </source>
</evidence>
<proteinExistence type="predicted"/>
<feature type="domain" description="Tripartite ATP-independent periplasmic transporters DctQ component" evidence="10">
    <location>
        <begin position="61"/>
        <end position="191"/>
    </location>
</feature>
<feature type="non-terminal residue" evidence="12">
    <location>
        <position position="482"/>
    </location>
</feature>
<evidence type="ECO:0000256" key="4">
    <source>
        <dbReference type="ARBA" id="ARBA00022519"/>
    </source>
</evidence>
<feature type="transmembrane region" description="Helical" evidence="9">
    <location>
        <begin position="453"/>
        <end position="473"/>
    </location>
</feature>
<feature type="transmembrane region" description="Helical" evidence="9">
    <location>
        <begin position="411"/>
        <end position="432"/>
    </location>
</feature>
<dbReference type="AlphaFoldDB" id="A0A6B0Y263"/>
<feature type="transmembrane region" description="Helical" evidence="9">
    <location>
        <begin position="123"/>
        <end position="145"/>
    </location>
</feature>
<organism evidence="12">
    <name type="scientific">Boseongicola sp. SB0664_bin_43</name>
    <dbReference type="NCBI Taxonomy" id="2604844"/>
    <lineage>
        <taxon>Bacteria</taxon>
        <taxon>Pseudomonadati</taxon>
        <taxon>Pseudomonadota</taxon>
        <taxon>Alphaproteobacteria</taxon>
        <taxon>Rhodobacterales</taxon>
        <taxon>Paracoccaceae</taxon>
        <taxon>Boseongicola</taxon>
    </lineage>
</organism>
<dbReference type="InterPro" id="IPR010656">
    <property type="entry name" value="DctM"/>
</dbReference>
<evidence type="ECO:0000256" key="5">
    <source>
        <dbReference type="ARBA" id="ARBA00022692"/>
    </source>
</evidence>
<evidence type="ECO:0000313" key="12">
    <source>
        <dbReference type="EMBL" id="MXY34157.1"/>
    </source>
</evidence>
<evidence type="ECO:0000256" key="1">
    <source>
        <dbReference type="ARBA" id="ARBA00004429"/>
    </source>
</evidence>